<dbReference type="AlphaFoldDB" id="A0A8J3BKW5"/>
<evidence type="ECO:0000256" key="4">
    <source>
        <dbReference type="PIRNR" id="PIRNR006078"/>
    </source>
</evidence>
<name>A0A8J3BKW5_9ACTN</name>
<dbReference type="InterPro" id="IPR036129">
    <property type="entry name" value="Glycerate_kinase_sf"/>
</dbReference>
<accession>A0A8J3BKW5</accession>
<comment type="caution">
    <text evidence="5">The sequence shown here is derived from an EMBL/GenBank/DDBJ whole genome shotgun (WGS) entry which is preliminary data.</text>
</comment>
<proteinExistence type="inferred from homology"/>
<dbReference type="Pfam" id="PF02595">
    <property type="entry name" value="Gly_kinase"/>
    <property type="match status" value="1"/>
</dbReference>
<reference evidence="5" key="1">
    <citation type="journal article" date="2014" name="Int. J. Syst. Evol. Microbiol.">
        <title>Complete genome sequence of Corynebacterium casei LMG S-19264T (=DSM 44701T), isolated from a smear-ripened cheese.</title>
        <authorList>
            <consortium name="US DOE Joint Genome Institute (JGI-PGF)"/>
            <person name="Walter F."/>
            <person name="Albersmeier A."/>
            <person name="Kalinowski J."/>
            <person name="Ruckert C."/>
        </authorList>
    </citation>
    <scope>NUCLEOTIDE SEQUENCE</scope>
    <source>
        <strain evidence="5">JCM 3091</strain>
    </source>
</reference>
<evidence type="ECO:0000256" key="3">
    <source>
        <dbReference type="ARBA" id="ARBA00022777"/>
    </source>
</evidence>
<sequence length="380" mass="36277">MRVLVCPDKFAGTLTAAEAAAAVAAGWRAAAPSDEVVLAPLADGGPGLLDALAPAVGGEFVAVPTVDPLGRPVAARILVGGGTAYVESAQACGRHLLRHRERDPRHASTYGVGVLLSAALGTGVARVVVGLGGSGTHDVGAGLLDALGAPPVAADGVPLPPGGLALAGAAALAAVPDLGPVDLVGAADVDNPLTGPAGAAAVYGPQKGLRRRDLPALDAAAGHFAALLARSLPRCPPAPGERPGAGAAGGLGAALLALGGRLVPGAGLVRDLTGLDARVAAADLVVTGEGALDAQTARGKVVAEVAAVAARHGVPCVAVAGRSTLAPAEVAALGLAEVHTLTGRLGSAARARAGARGGLAGLAGDLAARWAGLGNAAAGG</sequence>
<dbReference type="PIRSF" id="PIRSF006078">
    <property type="entry name" value="GlxK"/>
    <property type="match status" value="1"/>
</dbReference>
<evidence type="ECO:0008006" key="7">
    <source>
        <dbReference type="Google" id="ProtNLM"/>
    </source>
</evidence>
<dbReference type="GO" id="GO:0031388">
    <property type="term" value="P:organic acid phosphorylation"/>
    <property type="evidence" value="ECO:0007669"/>
    <property type="project" value="UniProtKB-UniRule"/>
</dbReference>
<keyword evidence="6" id="KW-1185">Reference proteome</keyword>
<dbReference type="InterPro" id="IPR018197">
    <property type="entry name" value="Glycerate_kinase_RE-like"/>
</dbReference>
<dbReference type="InterPro" id="IPR004381">
    <property type="entry name" value="Glycerate_kinase"/>
</dbReference>
<dbReference type="GO" id="GO:0008887">
    <property type="term" value="F:glycerate kinase activity"/>
    <property type="evidence" value="ECO:0007669"/>
    <property type="project" value="UniProtKB-UniRule"/>
</dbReference>
<keyword evidence="2 4" id="KW-0808">Transferase</keyword>
<dbReference type="Proteomes" id="UP000662200">
    <property type="component" value="Unassembled WGS sequence"/>
</dbReference>
<dbReference type="Gene3D" id="3.90.1510.10">
    <property type="entry name" value="Glycerate kinase, domain 2"/>
    <property type="match status" value="1"/>
</dbReference>
<reference evidence="5" key="2">
    <citation type="submission" date="2020-09" db="EMBL/GenBank/DDBJ databases">
        <authorList>
            <person name="Sun Q."/>
            <person name="Ohkuma M."/>
        </authorList>
    </citation>
    <scope>NUCLEOTIDE SEQUENCE</scope>
    <source>
        <strain evidence="5">JCM 3091</strain>
    </source>
</reference>
<dbReference type="RefSeq" id="WP_229789483.1">
    <property type="nucleotide sequence ID" value="NZ_BMQC01000005.1"/>
</dbReference>
<comment type="similarity">
    <text evidence="1 4">Belongs to the glycerate kinase type-1 family.</text>
</comment>
<organism evidence="5 6">
    <name type="scientific">Pilimelia terevasa</name>
    <dbReference type="NCBI Taxonomy" id="53372"/>
    <lineage>
        <taxon>Bacteria</taxon>
        <taxon>Bacillati</taxon>
        <taxon>Actinomycetota</taxon>
        <taxon>Actinomycetes</taxon>
        <taxon>Micromonosporales</taxon>
        <taxon>Micromonosporaceae</taxon>
        <taxon>Pilimelia</taxon>
    </lineage>
</organism>
<dbReference type="PANTHER" id="PTHR21599:SF0">
    <property type="entry name" value="GLYCERATE KINASE"/>
    <property type="match status" value="1"/>
</dbReference>
<dbReference type="SUPFAM" id="SSF110738">
    <property type="entry name" value="Glycerate kinase I"/>
    <property type="match status" value="1"/>
</dbReference>
<dbReference type="NCBIfam" id="TIGR00045">
    <property type="entry name" value="glycerate kinase"/>
    <property type="match status" value="1"/>
</dbReference>
<keyword evidence="3 4" id="KW-0418">Kinase</keyword>
<dbReference type="InterPro" id="IPR018193">
    <property type="entry name" value="Glyc_kinase_flavodox-like_fold"/>
</dbReference>
<evidence type="ECO:0000313" key="6">
    <source>
        <dbReference type="Proteomes" id="UP000662200"/>
    </source>
</evidence>
<dbReference type="PANTHER" id="PTHR21599">
    <property type="entry name" value="GLYCERATE KINASE"/>
    <property type="match status" value="1"/>
</dbReference>
<evidence type="ECO:0000256" key="2">
    <source>
        <dbReference type="ARBA" id="ARBA00022679"/>
    </source>
</evidence>
<evidence type="ECO:0000313" key="5">
    <source>
        <dbReference type="EMBL" id="GGK26689.1"/>
    </source>
</evidence>
<evidence type="ECO:0000256" key="1">
    <source>
        <dbReference type="ARBA" id="ARBA00006284"/>
    </source>
</evidence>
<protein>
    <recommendedName>
        <fullName evidence="7">Glycerate kinase</fullName>
    </recommendedName>
</protein>
<gene>
    <name evidence="5" type="ORF">GCM10010124_19200</name>
</gene>
<dbReference type="Gene3D" id="3.40.50.10350">
    <property type="entry name" value="Glycerate kinase, domain 1"/>
    <property type="match status" value="1"/>
</dbReference>
<dbReference type="EMBL" id="BMQC01000005">
    <property type="protein sequence ID" value="GGK26689.1"/>
    <property type="molecule type" value="Genomic_DNA"/>
</dbReference>